<keyword evidence="4" id="KW-0687">Ribonucleoprotein</keyword>
<protein>
    <submittedName>
        <fullName evidence="7">Uncharacterized protein</fullName>
    </submittedName>
</protein>
<comment type="subunit">
    <text evidence="2">P1 and P2 exist as dimers at the large ribosomal subunit.</text>
</comment>
<keyword evidence="3" id="KW-0689">Ribosomal protein</keyword>
<feature type="region of interest" description="Disordered" evidence="5">
    <location>
        <begin position="142"/>
        <end position="172"/>
    </location>
</feature>
<dbReference type="EMBL" id="JADBGQ010000006">
    <property type="protein sequence ID" value="KAG5394044.1"/>
    <property type="molecule type" value="Genomic_DNA"/>
</dbReference>
<name>A0ABQ7M5H7_BRACM</name>
<organism evidence="7 8">
    <name type="scientific">Brassica rapa subsp. trilocularis</name>
    <dbReference type="NCBI Taxonomy" id="1813537"/>
    <lineage>
        <taxon>Eukaryota</taxon>
        <taxon>Viridiplantae</taxon>
        <taxon>Streptophyta</taxon>
        <taxon>Embryophyta</taxon>
        <taxon>Tracheophyta</taxon>
        <taxon>Spermatophyta</taxon>
        <taxon>Magnoliopsida</taxon>
        <taxon>eudicotyledons</taxon>
        <taxon>Gunneridae</taxon>
        <taxon>Pentapetalae</taxon>
        <taxon>rosids</taxon>
        <taxon>malvids</taxon>
        <taxon>Brassicales</taxon>
        <taxon>Brassicaceae</taxon>
        <taxon>Brassiceae</taxon>
        <taxon>Brassica</taxon>
    </lineage>
</organism>
<evidence type="ECO:0000256" key="4">
    <source>
        <dbReference type="ARBA" id="ARBA00023274"/>
    </source>
</evidence>
<feature type="signal peptide" evidence="6">
    <location>
        <begin position="1"/>
        <end position="22"/>
    </location>
</feature>
<evidence type="ECO:0000313" key="8">
    <source>
        <dbReference type="Proteomes" id="UP000823674"/>
    </source>
</evidence>
<dbReference type="Pfam" id="PF00428">
    <property type="entry name" value="Ribosomal_60s"/>
    <property type="match status" value="1"/>
</dbReference>
<gene>
    <name evidence="7" type="primary">A06p038790.1_BraROA</name>
    <name evidence="7" type="ORF">IGI04_024007</name>
</gene>
<dbReference type="InterPro" id="IPR038716">
    <property type="entry name" value="P1/P2_N_sf"/>
</dbReference>
<evidence type="ECO:0000256" key="2">
    <source>
        <dbReference type="ARBA" id="ARBA00011266"/>
    </source>
</evidence>
<keyword evidence="6" id="KW-0732">Signal</keyword>
<evidence type="ECO:0000256" key="3">
    <source>
        <dbReference type="ARBA" id="ARBA00022980"/>
    </source>
</evidence>
<dbReference type="PANTHER" id="PTHR45696:SF42">
    <property type="entry name" value="LARGE RIBOSOMAL SUBUNIT PROTEIN P1W-RELATED"/>
    <property type="match status" value="1"/>
</dbReference>
<dbReference type="Gene3D" id="1.10.10.1410">
    <property type="match status" value="1"/>
</dbReference>
<comment type="caution">
    <text evidence="7">The sequence shown here is derived from an EMBL/GenBank/DDBJ whole genome shotgun (WGS) entry which is preliminary data.</text>
</comment>
<feature type="compositionally biased region" description="Basic and acidic residues" evidence="5">
    <location>
        <begin position="153"/>
        <end position="172"/>
    </location>
</feature>
<dbReference type="PANTHER" id="PTHR45696">
    <property type="entry name" value="60S ACIDIC RIBOSOMAL PROTEIN P1"/>
    <property type="match status" value="1"/>
</dbReference>
<reference evidence="7 8" key="1">
    <citation type="submission" date="2021-03" db="EMBL/GenBank/DDBJ databases">
        <authorList>
            <person name="King G.J."/>
            <person name="Bancroft I."/>
            <person name="Baten A."/>
            <person name="Bloomfield J."/>
            <person name="Borpatragohain P."/>
            <person name="He Z."/>
            <person name="Irish N."/>
            <person name="Irwin J."/>
            <person name="Liu K."/>
            <person name="Mauleon R.P."/>
            <person name="Moore J."/>
            <person name="Morris R."/>
            <person name="Ostergaard L."/>
            <person name="Wang B."/>
            <person name="Wells R."/>
        </authorList>
    </citation>
    <scope>NUCLEOTIDE SEQUENCE [LARGE SCALE GENOMIC DNA]</scope>
    <source>
        <strain evidence="7">R-o-18</strain>
        <tissue evidence="7">Leaf</tissue>
    </source>
</reference>
<sequence>MGKRIFLECILLIICIIIKTEGLKVRGYLYNAAVHIISRLHSVKSSPSLPWPLINFGWALQLSFLTPYVQLLSIPHKWLSLIWLCGSVSSMIVQPITASLVKAAGVEIESYWPMVFTKMAEKRNFTDFILNITGGGAPVATAGGGGAAVAAPAKEEKKDEPTRENDVDLRLA</sequence>
<accession>A0ABQ7M5H7</accession>
<dbReference type="Proteomes" id="UP000823674">
    <property type="component" value="Chromosome A06"/>
</dbReference>
<feature type="chain" id="PRO_5045907869" evidence="6">
    <location>
        <begin position="23"/>
        <end position="172"/>
    </location>
</feature>
<comment type="similarity">
    <text evidence="1">Belongs to the eukaryotic ribosomal protein P1/P2 family.</text>
</comment>
<evidence type="ECO:0000256" key="5">
    <source>
        <dbReference type="SAM" id="MobiDB-lite"/>
    </source>
</evidence>
<proteinExistence type="inferred from homology"/>
<dbReference type="CDD" id="cd05831">
    <property type="entry name" value="Ribosomal_P1"/>
    <property type="match status" value="1"/>
</dbReference>
<keyword evidence="8" id="KW-1185">Reference proteome</keyword>
<evidence type="ECO:0000256" key="6">
    <source>
        <dbReference type="SAM" id="SignalP"/>
    </source>
</evidence>
<evidence type="ECO:0000313" key="7">
    <source>
        <dbReference type="EMBL" id="KAG5394044.1"/>
    </source>
</evidence>
<evidence type="ECO:0000256" key="1">
    <source>
        <dbReference type="ARBA" id="ARBA00005436"/>
    </source>
</evidence>